<proteinExistence type="predicted"/>
<keyword evidence="1" id="KW-0614">Plasmid</keyword>
<reference evidence="1" key="1">
    <citation type="submission" date="2016-05" db="EMBL/GenBank/DDBJ databases">
        <title>Interspecies Dissemination of a Mobilizable Plasmid Harboring blaIMP-19: the Possibility of Horizontal Gene Transfer in a Single Patient.</title>
        <authorList>
            <person name="Yamamoto M."/>
            <person name="Matsumura Y."/>
            <person name="Gomi R."/>
            <person name="Matsuda T."/>
            <person name="Tanaka M."/>
            <person name="Nagao M."/>
            <person name="Takakura S."/>
            <person name="Uemoto S."/>
            <person name="Ichiyama S."/>
        </authorList>
    </citation>
    <scope>NUCLEOTIDE SEQUENCE</scope>
    <source>
        <strain evidence="1">KUN4507</strain>
        <plasmid evidence="1">pKUN4507_1</plasmid>
    </source>
</reference>
<organism evidence="1">
    <name type="scientific">Alcaligenes xylosoxydans xylosoxydans</name>
    <name type="common">Achromobacter xylosoxidans</name>
    <dbReference type="NCBI Taxonomy" id="85698"/>
    <lineage>
        <taxon>Bacteria</taxon>
        <taxon>Pseudomonadati</taxon>
        <taxon>Pseudomonadota</taxon>
        <taxon>Betaproteobacteria</taxon>
        <taxon>Burkholderiales</taxon>
        <taxon>Alcaligenaceae</taxon>
        <taxon>Achromobacter</taxon>
    </lineage>
</organism>
<geneLocation type="plasmid" evidence="1">
    <name>pKUN4507_1</name>
</geneLocation>
<protein>
    <submittedName>
        <fullName evidence="1">Uncharacterized protein</fullName>
    </submittedName>
</protein>
<accession>A0A193PMT0</accession>
<dbReference type="AlphaFoldDB" id="A0A193PMT0"/>
<name>A0A193PMT0_ALCXX</name>
<sequence>MFTLMEHDALLRLMRISTGFIPDSRRVAHWLQEWERSDNPRAIRARASGLSGHTARDMQEVAQAAKRTGAKPSTLGRLEYSYNMENIARAYPLPSMEYER</sequence>
<evidence type="ECO:0000313" key="1">
    <source>
        <dbReference type="EMBL" id="BAV17706.1"/>
    </source>
</evidence>
<dbReference type="EMBL" id="LC155906">
    <property type="protein sequence ID" value="BAV17706.1"/>
    <property type="molecule type" value="Genomic_DNA"/>
</dbReference>